<proteinExistence type="predicted"/>
<dbReference type="RefSeq" id="WP_049995484.1">
    <property type="nucleotide sequence ID" value="NZ_CP031310.1"/>
</dbReference>
<dbReference type="STRING" id="1457250.GCA_000755225_00132"/>
<evidence type="ECO:0000313" key="2">
    <source>
        <dbReference type="EMBL" id="QCC50964.1"/>
    </source>
</evidence>
<dbReference type="InterPro" id="IPR058465">
    <property type="entry name" value="DUF8152"/>
</dbReference>
<keyword evidence="3" id="KW-1185">Reference proteome</keyword>
<dbReference type="KEGG" id="hsn:DV733_06765"/>
<name>A0A4D6HA65_9EURY</name>
<evidence type="ECO:0000259" key="1">
    <source>
        <dbReference type="Pfam" id="PF26479"/>
    </source>
</evidence>
<dbReference type="AlphaFoldDB" id="A0A4D6HA65"/>
<dbReference type="EMBL" id="CP031310">
    <property type="protein sequence ID" value="QCC50964.1"/>
    <property type="molecule type" value="Genomic_DNA"/>
</dbReference>
<evidence type="ECO:0000313" key="3">
    <source>
        <dbReference type="Proteomes" id="UP000296706"/>
    </source>
</evidence>
<protein>
    <recommendedName>
        <fullName evidence="1">DUF8152 domain-containing protein</fullName>
    </recommendedName>
</protein>
<feature type="domain" description="DUF8152" evidence="1">
    <location>
        <begin position="16"/>
        <end position="95"/>
    </location>
</feature>
<gene>
    <name evidence="2" type="ORF">DV733_06765</name>
</gene>
<dbReference type="Pfam" id="PF26479">
    <property type="entry name" value="DUF8152"/>
    <property type="match status" value="1"/>
</dbReference>
<sequence length="98" mass="10572">MTTTPIETDDERRAAVVELHDHLAATAELPIERTANRWIGEAEAVAADLVDAPNDPELIRTRASHIVDLLAEVDDTGAPAADEHVSAAAELAERLQRV</sequence>
<dbReference type="GeneID" id="39847551"/>
<accession>A0A4D6HA65</accession>
<dbReference type="OrthoDB" id="204708at2157"/>
<reference evidence="2 3" key="1">
    <citation type="journal article" date="2019" name="Nat. Commun.">
        <title>A new type of DNA phosphorothioation-based antiviral system in archaea.</title>
        <authorList>
            <person name="Xiong L."/>
            <person name="Liu S."/>
            <person name="Chen S."/>
            <person name="Xiao Y."/>
            <person name="Zhu B."/>
            <person name="Gao Y."/>
            <person name="Zhang Y."/>
            <person name="Chen B."/>
            <person name="Luo J."/>
            <person name="Deng Z."/>
            <person name="Chen X."/>
            <person name="Wang L."/>
            <person name="Chen S."/>
        </authorList>
    </citation>
    <scope>NUCLEOTIDE SEQUENCE [LARGE SCALE GENOMIC DNA]</scope>
    <source>
        <strain evidence="2 3">CBA1105</strain>
    </source>
</reference>
<dbReference type="Proteomes" id="UP000296706">
    <property type="component" value="Chromosome"/>
</dbReference>
<organism evidence="2 3">
    <name type="scientific">Halapricum salinum</name>
    <dbReference type="NCBI Taxonomy" id="1457250"/>
    <lineage>
        <taxon>Archaea</taxon>
        <taxon>Methanobacteriati</taxon>
        <taxon>Methanobacteriota</taxon>
        <taxon>Stenosarchaea group</taxon>
        <taxon>Halobacteria</taxon>
        <taxon>Halobacteriales</taxon>
        <taxon>Haloarculaceae</taxon>
        <taxon>Halapricum</taxon>
    </lineage>
</organism>